<evidence type="ECO:0000313" key="3">
    <source>
        <dbReference type="EMBL" id="JAT62832.1"/>
    </source>
</evidence>
<organism evidence="3">
    <name type="scientific">Anthurium amnicola</name>
    <dbReference type="NCBI Taxonomy" id="1678845"/>
    <lineage>
        <taxon>Eukaryota</taxon>
        <taxon>Viridiplantae</taxon>
        <taxon>Streptophyta</taxon>
        <taxon>Embryophyta</taxon>
        <taxon>Tracheophyta</taxon>
        <taxon>Spermatophyta</taxon>
        <taxon>Magnoliopsida</taxon>
        <taxon>Liliopsida</taxon>
        <taxon>Araceae</taxon>
        <taxon>Pothoideae</taxon>
        <taxon>Potheae</taxon>
        <taxon>Anthurium</taxon>
    </lineage>
</organism>
<evidence type="ECO:0000256" key="2">
    <source>
        <dbReference type="SAM" id="SignalP"/>
    </source>
</evidence>
<feature type="compositionally biased region" description="Basic residues" evidence="1">
    <location>
        <begin position="61"/>
        <end position="73"/>
    </location>
</feature>
<feature type="non-terminal residue" evidence="3">
    <location>
        <position position="1"/>
    </location>
</feature>
<accession>A0A1D1Z7N8</accession>
<sequence length="123" mass="13518">RPRSSMAKFSVLVLTALVAAAYLAAVDVADAAPLVKTNARQQAIHAQPDPDTYDDHAVGAWRRRPTRRQRTTRRPNLTSPATWLEMTTEEPSPSSGAPWWPTGSDLSTRAPEPRPSSEDPSWS</sequence>
<dbReference type="GO" id="GO:0016853">
    <property type="term" value="F:isomerase activity"/>
    <property type="evidence" value="ECO:0007669"/>
    <property type="project" value="UniProtKB-KW"/>
</dbReference>
<feature type="signal peptide" evidence="2">
    <location>
        <begin position="1"/>
        <end position="31"/>
    </location>
</feature>
<feature type="non-terminal residue" evidence="3">
    <location>
        <position position="123"/>
    </location>
</feature>
<evidence type="ECO:0000256" key="1">
    <source>
        <dbReference type="SAM" id="MobiDB-lite"/>
    </source>
</evidence>
<name>A0A1D1Z7N8_9ARAE</name>
<proteinExistence type="predicted"/>
<dbReference type="EMBL" id="GDJX01005104">
    <property type="protein sequence ID" value="JAT62832.1"/>
    <property type="molecule type" value="Transcribed_RNA"/>
</dbReference>
<keyword evidence="2" id="KW-0732">Signal</keyword>
<feature type="region of interest" description="Disordered" evidence="1">
    <location>
        <begin position="40"/>
        <end position="123"/>
    </location>
</feature>
<protein>
    <submittedName>
        <fullName evidence="3">Glucose-6-phosphate isomerase</fullName>
    </submittedName>
</protein>
<reference evidence="3" key="1">
    <citation type="submission" date="2015-07" db="EMBL/GenBank/DDBJ databases">
        <title>Transcriptome Assembly of Anthurium amnicola.</title>
        <authorList>
            <person name="Suzuki J."/>
        </authorList>
    </citation>
    <scope>NUCLEOTIDE SEQUENCE</scope>
</reference>
<feature type="chain" id="PRO_5008900793" evidence="2">
    <location>
        <begin position="32"/>
        <end position="123"/>
    </location>
</feature>
<keyword evidence="3" id="KW-0413">Isomerase</keyword>
<dbReference type="AlphaFoldDB" id="A0A1D1Z7N8"/>
<gene>
    <name evidence="3" type="primary">pgi_14</name>
    <name evidence="3" type="ORF">g.47316</name>
</gene>